<reference evidence="1 2" key="1">
    <citation type="journal article" date="2013" name="Mar. Genomics">
        <title>Expression of sulfatases in Rhodopirellula baltica and the diversity of sulfatases in the genus Rhodopirellula.</title>
        <authorList>
            <person name="Wegner C.E."/>
            <person name="Richter-Heitmann T."/>
            <person name="Klindworth A."/>
            <person name="Klockow C."/>
            <person name="Richter M."/>
            <person name="Achstetter T."/>
            <person name="Glockner F.O."/>
            <person name="Harder J."/>
        </authorList>
    </citation>
    <scope>NUCLEOTIDE SEQUENCE [LARGE SCALE GENOMIC DNA]</scope>
    <source>
        <strain evidence="1 2">SH28</strain>
    </source>
</reference>
<dbReference type="EMBL" id="AMCW01000146">
    <property type="protein sequence ID" value="EKJ99385.1"/>
    <property type="molecule type" value="Genomic_DNA"/>
</dbReference>
<proteinExistence type="predicted"/>
<protein>
    <submittedName>
        <fullName evidence="1">Uncharacterized protein</fullName>
    </submittedName>
</protein>
<organism evidence="1 2">
    <name type="scientific">Rhodopirellula baltica SH28</name>
    <dbReference type="NCBI Taxonomy" id="993517"/>
    <lineage>
        <taxon>Bacteria</taxon>
        <taxon>Pseudomonadati</taxon>
        <taxon>Planctomycetota</taxon>
        <taxon>Planctomycetia</taxon>
        <taxon>Pirellulales</taxon>
        <taxon>Pirellulaceae</taxon>
        <taxon>Rhodopirellula</taxon>
    </lineage>
</organism>
<gene>
    <name evidence="1" type="ORF">RBSH_05269</name>
</gene>
<sequence length="42" mass="4721">MDRLWHDLLHFAAHNFNPLGVAKGIVGESDDQYFTLHLLGDG</sequence>
<dbReference type="Proteomes" id="UP000007993">
    <property type="component" value="Unassembled WGS sequence"/>
</dbReference>
<comment type="caution">
    <text evidence="1">The sequence shown here is derived from an EMBL/GenBank/DDBJ whole genome shotgun (WGS) entry which is preliminary data.</text>
</comment>
<evidence type="ECO:0000313" key="1">
    <source>
        <dbReference type="EMBL" id="EKJ99385.1"/>
    </source>
</evidence>
<name>K5E0W1_RHOBT</name>
<evidence type="ECO:0000313" key="2">
    <source>
        <dbReference type="Proteomes" id="UP000007993"/>
    </source>
</evidence>
<accession>K5E0W1</accession>
<dbReference type="AlphaFoldDB" id="K5E0W1"/>